<dbReference type="InterPro" id="IPR013549">
    <property type="entry name" value="DUF1731"/>
</dbReference>
<dbReference type="Pfam" id="PF01370">
    <property type="entry name" value="Epimerase"/>
    <property type="match status" value="1"/>
</dbReference>
<dbReference type="PANTHER" id="PTHR11092:SF0">
    <property type="entry name" value="EPIMERASE FAMILY PROTEIN SDR39U1"/>
    <property type="match status" value="1"/>
</dbReference>
<dbReference type="NCBIfam" id="TIGR01777">
    <property type="entry name" value="yfcH"/>
    <property type="match status" value="1"/>
</dbReference>
<dbReference type="CDD" id="cd05242">
    <property type="entry name" value="SDR_a8"/>
    <property type="match status" value="1"/>
</dbReference>
<dbReference type="InterPro" id="IPR036291">
    <property type="entry name" value="NAD(P)-bd_dom_sf"/>
</dbReference>
<dbReference type="PANTHER" id="PTHR11092">
    <property type="entry name" value="SUGAR NUCLEOTIDE EPIMERASE RELATED"/>
    <property type="match status" value="1"/>
</dbReference>
<feature type="domain" description="DUF1731" evidence="2">
    <location>
        <begin position="270"/>
        <end position="316"/>
    </location>
</feature>
<dbReference type="Pfam" id="PF08338">
    <property type="entry name" value="DUF1731"/>
    <property type="match status" value="1"/>
</dbReference>
<feature type="domain" description="NAD-dependent epimerase/dehydratase" evidence="1">
    <location>
        <begin position="27"/>
        <end position="237"/>
    </location>
</feature>
<dbReference type="AlphaFoldDB" id="A0A6A4X6G1"/>
<evidence type="ECO:0000313" key="3">
    <source>
        <dbReference type="EMBL" id="KAF0311594.1"/>
    </source>
</evidence>
<dbReference type="Gene3D" id="3.40.50.720">
    <property type="entry name" value="NAD(P)-binding Rossmann-like Domain"/>
    <property type="match status" value="1"/>
</dbReference>
<sequence length="328" mass="35634">MFKVTLRLDPEALFVSGAMSQSRLGTVLVGGGSGFIGTSLTAQLRKRGYDVMIVSRKPGPYRMTWSELSQSGLPKNTTAVVGLSGQNVLDPLRRWTPGFRQNVWASRVNSTRSLAEVISAAPVKPNVFVSISGVGFYEPSETAEYTEESAGGEADYMGRLCTAWEEAARGVEDAGVRSVIIRSGVVLGRHGGMIQQIFMPFYLGLGGPIGSGRQFFPWIHIDDIVSLFIFAIENPEVSGVLNGVAPQPVTNGEFSAALAGALHRPAVIPLPAAAVRLAFGETRARMMVEGQRVLPRRPLQLGFQYRYPDIESACREVARLRYTPVKPY</sequence>
<accession>A0A6A4X6G1</accession>
<dbReference type="InterPro" id="IPR010099">
    <property type="entry name" value="SDR39U1"/>
</dbReference>
<gene>
    <name evidence="3" type="primary">SDR39U1_1</name>
    <name evidence="3" type="ORF">FJT64_017598</name>
</gene>
<dbReference type="Proteomes" id="UP000440578">
    <property type="component" value="Unassembled WGS sequence"/>
</dbReference>
<name>A0A6A4X6G1_AMPAM</name>
<dbReference type="OrthoDB" id="276721at2759"/>
<dbReference type="SUPFAM" id="SSF51735">
    <property type="entry name" value="NAD(P)-binding Rossmann-fold domains"/>
    <property type="match status" value="1"/>
</dbReference>
<dbReference type="EMBL" id="VIIS01000227">
    <property type="protein sequence ID" value="KAF0311594.1"/>
    <property type="molecule type" value="Genomic_DNA"/>
</dbReference>
<dbReference type="InterPro" id="IPR001509">
    <property type="entry name" value="Epimerase_deHydtase"/>
</dbReference>
<organism evidence="3 4">
    <name type="scientific">Amphibalanus amphitrite</name>
    <name type="common">Striped barnacle</name>
    <name type="synonym">Balanus amphitrite</name>
    <dbReference type="NCBI Taxonomy" id="1232801"/>
    <lineage>
        <taxon>Eukaryota</taxon>
        <taxon>Metazoa</taxon>
        <taxon>Ecdysozoa</taxon>
        <taxon>Arthropoda</taxon>
        <taxon>Crustacea</taxon>
        <taxon>Multicrustacea</taxon>
        <taxon>Cirripedia</taxon>
        <taxon>Thoracica</taxon>
        <taxon>Thoracicalcarea</taxon>
        <taxon>Balanomorpha</taxon>
        <taxon>Balanoidea</taxon>
        <taxon>Balanidae</taxon>
        <taxon>Amphibalaninae</taxon>
        <taxon>Amphibalanus</taxon>
    </lineage>
</organism>
<evidence type="ECO:0000259" key="2">
    <source>
        <dbReference type="Pfam" id="PF08338"/>
    </source>
</evidence>
<evidence type="ECO:0000313" key="4">
    <source>
        <dbReference type="Proteomes" id="UP000440578"/>
    </source>
</evidence>
<protein>
    <submittedName>
        <fullName evidence="3">Epimerase family protein SDR39U1</fullName>
    </submittedName>
</protein>
<keyword evidence="4" id="KW-1185">Reference proteome</keyword>
<proteinExistence type="predicted"/>
<reference evidence="3 4" key="1">
    <citation type="submission" date="2019-07" db="EMBL/GenBank/DDBJ databases">
        <title>Draft genome assembly of a fouling barnacle, Amphibalanus amphitrite (Darwin, 1854): The first reference genome for Thecostraca.</title>
        <authorList>
            <person name="Kim W."/>
        </authorList>
    </citation>
    <scope>NUCLEOTIDE SEQUENCE [LARGE SCALE GENOMIC DNA]</scope>
    <source>
        <strain evidence="3">SNU_AA5</strain>
        <tissue evidence="3">Soma without cirri and trophi</tissue>
    </source>
</reference>
<evidence type="ECO:0000259" key="1">
    <source>
        <dbReference type="Pfam" id="PF01370"/>
    </source>
</evidence>
<comment type="caution">
    <text evidence="3">The sequence shown here is derived from an EMBL/GenBank/DDBJ whole genome shotgun (WGS) entry which is preliminary data.</text>
</comment>